<evidence type="ECO:0000313" key="2">
    <source>
        <dbReference type="Proteomes" id="UP000034006"/>
    </source>
</evidence>
<gene>
    <name evidence="1" type="ORF">UW44_C0003G0092</name>
</gene>
<dbReference type="STRING" id="1618387.UW44_C0003G0092"/>
<protein>
    <submittedName>
        <fullName evidence="1">ABC transporter, ATP-binding protein</fullName>
    </submittedName>
</protein>
<dbReference type="EMBL" id="LCIH01000003">
    <property type="protein sequence ID" value="KKT52249.1"/>
    <property type="molecule type" value="Genomic_DNA"/>
</dbReference>
<keyword evidence="1" id="KW-0547">Nucleotide-binding</keyword>
<sequence>MRTILTGKTALVIAHRLSTVWGLADKIVVMDNGKKVEEGTHAQLVGQDRLYAKMVSLQTE</sequence>
<dbReference type="SUPFAM" id="SSF52540">
    <property type="entry name" value="P-loop containing nucleoside triphosphate hydrolases"/>
    <property type="match status" value="1"/>
</dbReference>
<dbReference type="GO" id="GO:0005524">
    <property type="term" value="F:ATP binding"/>
    <property type="evidence" value="ECO:0007669"/>
    <property type="project" value="UniProtKB-KW"/>
</dbReference>
<comment type="caution">
    <text evidence="1">The sequence shown here is derived from an EMBL/GenBank/DDBJ whole genome shotgun (WGS) entry which is preliminary data.</text>
</comment>
<dbReference type="GO" id="GO:0015421">
    <property type="term" value="F:ABC-type oligopeptide transporter activity"/>
    <property type="evidence" value="ECO:0007669"/>
    <property type="project" value="TreeGrafter"/>
</dbReference>
<evidence type="ECO:0000313" key="1">
    <source>
        <dbReference type="EMBL" id="KKT52249.1"/>
    </source>
</evidence>
<dbReference type="Proteomes" id="UP000034006">
    <property type="component" value="Unassembled WGS sequence"/>
</dbReference>
<accession>A0A0G1KWF8</accession>
<dbReference type="PANTHER" id="PTHR43394">
    <property type="entry name" value="ATP-DEPENDENT PERMEASE MDL1, MITOCHONDRIAL"/>
    <property type="match status" value="1"/>
</dbReference>
<dbReference type="InterPro" id="IPR039421">
    <property type="entry name" value="Type_1_exporter"/>
</dbReference>
<dbReference type="Gene3D" id="3.40.50.300">
    <property type="entry name" value="P-loop containing nucleotide triphosphate hydrolases"/>
    <property type="match status" value="1"/>
</dbReference>
<proteinExistence type="predicted"/>
<keyword evidence="1" id="KW-0067">ATP-binding</keyword>
<dbReference type="AlphaFoldDB" id="A0A0G1KWF8"/>
<organism evidence="1 2">
    <name type="scientific">Candidatus Collierbacteria bacterium GW2011_GWB2_44_22</name>
    <dbReference type="NCBI Taxonomy" id="1618387"/>
    <lineage>
        <taxon>Bacteria</taxon>
        <taxon>Candidatus Collieribacteriota</taxon>
    </lineage>
</organism>
<reference evidence="1 2" key="1">
    <citation type="journal article" date="2015" name="Nature">
        <title>rRNA introns, odd ribosomes, and small enigmatic genomes across a large radiation of phyla.</title>
        <authorList>
            <person name="Brown C.T."/>
            <person name="Hug L.A."/>
            <person name="Thomas B.C."/>
            <person name="Sharon I."/>
            <person name="Castelle C.J."/>
            <person name="Singh A."/>
            <person name="Wilkins M.J."/>
            <person name="Williams K.H."/>
            <person name="Banfield J.F."/>
        </authorList>
    </citation>
    <scope>NUCLEOTIDE SEQUENCE [LARGE SCALE GENOMIC DNA]</scope>
</reference>
<name>A0A0G1KWF8_9BACT</name>
<dbReference type="PANTHER" id="PTHR43394:SF1">
    <property type="entry name" value="ATP-BINDING CASSETTE SUB-FAMILY B MEMBER 10, MITOCHONDRIAL"/>
    <property type="match status" value="1"/>
</dbReference>
<dbReference type="InterPro" id="IPR027417">
    <property type="entry name" value="P-loop_NTPase"/>
</dbReference>